<organism evidence="1 2">
    <name type="scientific">Candidatus Marithioploca araucensis</name>
    <dbReference type="NCBI Taxonomy" id="70273"/>
    <lineage>
        <taxon>Bacteria</taxon>
        <taxon>Pseudomonadati</taxon>
        <taxon>Pseudomonadota</taxon>
        <taxon>Gammaproteobacteria</taxon>
        <taxon>Thiotrichales</taxon>
        <taxon>Thiotrichaceae</taxon>
        <taxon>Candidatus Marithioploca</taxon>
    </lineage>
</organism>
<evidence type="ECO:0000313" key="2">
    <source>
        <dbReference type="Proteomes" id="UP001171945"/>
    </source>
</evidence>
<dbReference type="EMBL" id="JAUCGM010000475">
    <property type="protein sequence ID" value="MDM8563149.1"/>
    <property type="molecule type" value="Genomic_DNA"/>
</dbReference>
<keyword evidence="2" id="KW-1185">Reference proteome</keyword>
<gene>
    <name evidence="1" type="ORF">QUF54_07335</name>
</gene>
<name>A0ABT7VUB2_9GAMM</name>
<protein>
    <submittedName>
        <fullName evidence="1">Uncharacterized protein</fullName>
    </submittedName>
</protein>
<sequence length="81" mass="9411">MQEAIEFTSDLHDGMIPIPERYKDWFKKPVKVILLTMDSLHQKLDSTQLTPQLTEEMRVAAAAKWFRGLSFSSKNLNLEMN</sequence>
<proteinExistence type="predicted"/>
<accession>A0ABT7VUB2</accession>
<dbReference type="Proteomes" id="UP001171945">
    <property type="component" value="Unassembled WGS sequence"/>
</dbReference>
<comment type="caution">
    <text evidence="1">The sequence shown here is derived from an EMBL/GenBank/DDBJ whole genome shotgun (WGS) entry which is preliminary data.</text>
</comment>
<reference evidence="1" key="1">
    <citation type="submission" date="2023-06" db="EMBL/GenBank/DDBJ databases">
        <title>Uncultivated large filamentous bacteria from sulfidic sediments reveal new species and different genomic features in energy metabolism and defense.</title>
        <authorList>
            <person name="Fonseca A."/>
        </authorList>
    </citation>
    <scope>NUCLEOTIDE SEQUENCE</scope>
    <source>
        <strain evidence="1">HSG4</strain>
    </source>
</reference>
<evidence type="ECO:0000313" key="1">
    <source>
        <dbReference type="EMBL" id="MDM8563149.1"/>
    </source>
</evidence>